<dbReference type="AlphaFoldDB" id="A0A517R4R7"/>
<dbReference type="EMBL" id="CP036268">
    <property type="protein sequence ID" value="QDT38850.1"/>
    <property type="molecule type" value="Genomic_DNA"/>
</dbReference>
<gene>
    <name evidence="3" type="ORF">Pan189_32490</name>
</gene>
<dbReference type="KEGG" id="svp:Pan189_32490"/>
<sequence length="518" mass="59863" precursor="true">MKLRHSVGVVAALTLVFGISASTEAQFSSSIDERRLESLRQRYTQEQDRLVLKLETIAVSRESAGDFDSARQIRDLAVPPDRRVITVRKLPETLRPEIPLSLQPDERAWRLKLRQTLDDYSLDLYRLSRQAVGLSQASLAFELLRQSAHYNPDNVAARKLLGYVRGGDGWVRPYESIKRRRGEVDHATFGWIPASHVERYENGERYFRGTWISADREREIRRDFKNAWSAETEHYIVKTNHSLERGVEIARALETFHSAFFQVFAAFFESPDEMQRLFNTSSRARTSDDRYVVHFYADKDQYVDALIRKMPQIAITNGFYYPADRVAYFYHSDDPANLETVFHEATHQLMYEALPFDRAIATRAHFWVVEGIACYMESFRVEDGRGSLGRPDHVRFRAARFRLDHDEYYVPLAAFSSMGMAEFQTSRNIKQNYSQAAGLAHFFMHFDDGSYRDALIEYLSDIHAGDQGRRRAVRNLAALTGVAYQTLDKQYKQYIAGLGEVPRAEAAQPRRVLINPQR</sequence>
<feature type="signal peptide" evidence="1">
    <location>
        <begin position="1"/>
        <end position="25"/>
    </location>
</feature>
<dbReference type="Proteomes" id="UP000317318">
    <property type="component" value="Chromosome"/>
</dbReference>
<dbReference type="InterPro" id="IPR011464">
    <property type="entry name" value="DUF1570"/>
</dbReference>
<proteinExistence type="predicted"/>
<feature type="domain" description="DUF1570" evidence="2">
    <location>
        <begin position="339"/>
        <end position="459"/>
    </location>
</feature>
<evidence type="ECO:0000259" key="2">
    <source>
        <dbReference type="Pfam" id="PF07607"/>
    </source>
</evidence>
<protein>
    <recommendedName>
        <fullName evidence="2">DUF1570 domain-containing protein</fullName>
    </recommendedName>
</protein>
<name>A0A517R4R7_9PLAN</name>
<feature type="chain" id="PRO_5021800039" description="DUF1570 domain-containing protein" evidence="1">
    <location>
        <begin position="26"/>
        <end position="518"/>
    </location>
</feature>
<keyword evidence="4" id="KW-1185">Reference proteome</keyword>
<evidence type="ECO:0000313" key="4">
    <source>
        <dbReference type="Proteomes" id="UP000317318"/>
    </source>
</evidence>
<dbReference type="Pfam" id="PF07607">
    <property type="entry name" value="DUF1570"/>
    <property type="match status" value="1"/>
</dbReference>
<organism evidence="3 4">
    <name type="scientific">Stratiformator vulcanicus</name>
    <dbReference type="NCBI Taxonomy" id="2527980"/>
    <lineage>
        <taxon>Bacteria</taxon>
        <taxon>Pseudomonadati</taxon>
        <taxon>Planctomycetota</taxon>
        <taxon>Planctomycetia</taxon>
        <taxon>Planctomycetales</taxon>
        <taxon>Planctomycetaceae</taxon>
        <taxon>Stratiformator</taxon>
    </lineage>
</organism>
<dbReference type="RefSeq" id="WP_145364917.1">
    <property type="nucleotide sequence ID" value="NZ_CP036268.1"/>
</dbReference>
<evidence type="ECO:0000256" key="1">
    <source>
        <dbReference type="SAM" id="SignalP"/>
    </source>
</evidence>
<evidence type="ECO:0000313" key="3">
    <source>
        <dbReference type="EMBL" id="QDT38850.1"/>
    </source>
</evidence>
<keyword evidence="1" id="KW-0732">Signal</keyword>
<dbReference type="OrthoDB" id="228844at2"/>
<accession>A0A517R4R7</accession>
<reference evidence="3 4" key="1">
    <citation type="submission" date="2019-02" db="EMBL/GenBank/DDBJ databases">
        <title>Deep-cultivation of Planctomycetes and their phenomic and genomic characterization uncovers novel biology.</title>
        <authorList>
            <person name="Wiegand S."/>
            <person name="Jogler M."/>
            <person name="Boedeker C."/>
            <person name="Pinto D."/>
            <person name="Vollmers J."/>
            <person name="Rivas-Marin E."/>
            <person name="Kohn T."/>
            <person name="Peeters S.H."/>
            <person name="Heuer A."/>
            <person name="Rast P."/>
            <person name="Oberbeckmann S."/>
            <person name="Bunk B."/>
            <person name="Jeske O."/>
            <person name="Meyerdierks A."/>
            <person name="Storesund J.E."/>
            <person name="Kallscheuer N."/>
            <person name="Luecker S."/>
            <person name="Lage O.M."/>
            <person name="Pohl T."/>
            <person name="Merkel B.J."/>
            <person name="Hornburger P."/>
            <person name="Mueller R.-W."/>
            <person name="Bruemmer F."/>
            <person name="Labrenz M."/>
            <person name="Spormann A.M."/>
            <person name="Op den Camp H."/>
            <person name="Overmann J."/>
            <person name="Amann R."/>
            <person name="Jetten M.S.M."/>
            <person name="Mascher T."/>
            <person name="Medema M.H."/>
            <person name="Devos D.P."/>
            <person name="Kaster A.-K."/>
            <person name="Ovreas L."/>
            <person name="Rohde M."/>
            <person name="Galperin M.Y."/>
            <person name="Jogler C."/>
        </authorList>
    </citation>
    <scope>NUCLEOTIDE SEQUENCE [LARGE SCALE GENOMIC DNA]</scope>
    <source>
        <strain evidence="3 4">Pan189</strain>
    </source>
</reference>